<feature type="transmembrane region" description="Helical" evidence="1">
    <location>
        <begin position="136"/>
        <end position="158"/>
    </location>
</feature>
<keyword evidence="3" id="KW-1185">Reference proteome</keyword>
<feature type="transmembrane region" description="Helical" evidence="1">
    <location>
        <begin position="328"/>
        <end position="348"/>
    </location>
</feature>
<dbReference type="EMBL" id="JAETWB010000002">
    <property type="protein sequence ID" value="MBL6078170.1"/>
    <property type="molecule type" value="Genomic_DNA"/>
</dbReference>
<feature type="transmembrane region" description="Helical" evidence="1">
    <location>
        <begin position="354"/>
        <end position="373"/>
    </location>
</feature>
<reference evidence="2 3" key="1">
    <citation type="submission" date="2021-01" db="EMBL/GenBank/DDBJ databases">
        <title>Belnapia mucosa sp. nov. and Belnapia arida sp. nov., isolated from the Tabernas Desert (Almeria, Spain).</title>
        <authorList>
            <person name="Molina-Menor E."/>
            <person name="Vidal-Verdu A."/>
            <person name="Calonge A."/>
            <person name="Satari L."/>
            <person name="Pereto J."/>
            <person name="Porcar M."/>
        </authorList>
    </citation>
    <scope>NUCLEOTIDE SEQUENCE [LARGE SCALE GENOMIC DNA]</scope>
    <source>
        <strain evidence="2 3">T18</strain>
    </source>
</reference>
<dbReference type="InterPro" id="IPR036259">
    <property type="entry name" value="MFS_trans_sf"/>
</dbReference>
<protein>
    <recommendedName>
        <fullName evidence="4">MFS transporter</fullName>
    </recommendedName>
</protein>
<evidence type="ECO:0008006" key="4">
    <source>
        <dbReference type="Google" id="ProtNLM"/>
    </source>
</evidence>
<dbReference type="Gene3D" id="1.20.1250.20">
    <property type="entry name" value="MFS general substrate transporter like domains"/>
    <property type="match status" value="2"/>
</dbReference>
<dbReference type="RefSeq" id="WP_202831312.1">
    <property type="nucleotide sequence ID" value="NZ_JAETWB010000002.1"/>
</dbReference>
<feature type="transmembrane region" description="Helical" evidence="1">
    <location>
        <begin position="39"/>
        <end position="60"/>
    </location>
</feature>
<organism evidence="2 3">
    <name type="scientific">Belnapia arida</name>
    <dbReference type="NCBI Taxonomy" id="2804533"/>
    <lineage>
        <taxon>Bacteria</taxon>
        <taxon>Pseudomonadati</taxon>
        <taxon>Pseudomonadota</taxon>
        <taxon>Alphaproteobacteria</taxon>
        <taxon>Acetobacterales</taxon>
        <taxon>Roseomonadaceae</taxon>
        <taxon>Belnapia</taxon>
    </lineage>
</organism>
<feature type="transmembrane region" description="Helical" evidence="1">
    <location>
        <begin position="202"/>
        <end position="224"/>
    </location>
</feature>
<keyword evidence="1" id="KW-0472">Membrane</keyword>
<feature type="transmembrane region" description="Helical" evidence="1">
    <location>
        <begin position="164"/>
        <end position="181"/>
    </location>
</feature>
<feature type="transmembrane region" description="Helical" evidence="1">
    <location>
        <begin position="67"/>
        <end position="89"/>
    </location>
</feature>
<name>A0ABS1U0G4_9PROT</name>
<feature type="transmembrane region" description="Helical" evidence="1">
    <location>
        <begin position="266"/>
        <end position="287"/>
    </location>
</feature>
<evidence type="ECO:0000313" key="2">
    <source>
        <dbReference type="EMBL" id="MBL6078170.1"/>
    </source>
</evidence>
<evidence type="ECO:0000256" key="1">
    <source>
        <dbReference type="SAM" id="Phobius"/>
    </source>
</evidence>
<keyword evidence="1" id="KW-1133">Transmembrane helix</keyword>
<dbReference type="SUPFAM" id="SSF103473">
    <property type="entry name" value="MFS general substrate transporter"/>
    <property type="match status" value="2"/>
</dbReference>
<keyword evidence="1" id="KW-0812">Transmembrane</keyword>
<evidence type="ECO:0000313" key="3">
    <source>
        <dbReference type="Proteomes" id="UP000660885"/>
    </source>
</evidence>
<feature type="transmembrane region" description="Helical" evidence="1">
    <location>
        <begin position="95"/>
        <end position="115"/>
    </location>
</feature>
<accession>A0ABS1U0G4</accession>
<feature type="transmembrane region" description="Helical" evidence="1">
    <location>
        <begin position="12"/>
        <end position="33"/>
    </location>
</feature>
<feature type="transmembrane region" description="Helical" evidence="1">
    <location>
        <begin position="293"/>
        <end position="316"/>
    </location>
</feature>
<gene>
    <name evidence="2" type="ORF">JMJ56_09140</name>
</gene>
<proteinExistence type="predicted"/>
<sequence length="391" mass="39736">MSHLGPFRLLTLHSALFGLATAMAGGFVGAYLLKLGLGLPVALATYAGLLTVRCGIRLLAVEVVRRVGIAGGMKVGAVLGALGFLPLLLADRSSGWLLAWVVAVSMAEALYWPAYHTATAATAAGEGSLGRQLGERMTVGALVTVVGPLAGGLLLASFGEAADFGIAAFCSLLSILPLARLGRIEGGPMPRMREALHGTDRAGMATFAADGWISSGLTFVWPMLLFSSMGADYEAFGAANAVAGLAGAAVSLFCGRAIDRGQRDRYLLLACTALAASFALRAASAWWPLGAAAANATGAAIAGFYGPVVMSTVYARARRSGAIYRFQINLEAGWDCGAVSGLLVAALVAWAGPAASLAVLPAALGIVPLYLAVRGPRRVAPAPGPALIAAA</sequence>
<comment type="caution">
    <text evidence="2">The sequence shown here is derived from an EMBL/GenBank/DDBJ whole genome shotgun (WGS) entry which is preliminary data.</text>
</comment>
<dbReference type="Proteomes" id="UP000660885">
    <property type="component" value="Unassembled WGS sequence"/>
</dbReference>
<feature type="transmembrane region" description="Helical" evidence="1">
    <location>
        <begin position="236"/>
        <end position="254"/>
    </location>
</feature>